<dbReference type="Proteomes" id="UP000176614">
    <property type="component" value="Unassembled WGS sequence"/>
</dbReference>
<evidence type="ECO:0000313" key="1">
    <source>
        <dbReference type="EMBL" id="OGC62285.1"/>
    </source>
</evidence>
<dbReference type="AlphaFoldDB" id="A0A1F4VYY1"/>
<sequence>MLEELTGKIYQKLLDYAYYKPRSEREVTDKLKTLCSTYLSEVSDEDLVLVVKIIRDKTSEDEAFDEVKSVNMYVQSFVNSTQPRSIRSIQNFLYKKRFKSDTIDASLAQIPETFEKECIANIIQKTRKKPELLKKYLLSKGYRYELIEEVTSNTD</sequence>
<name>A0A1F4VYY1_UNCKA</name>
<proteinExistence type="predicted"/>
<accession>A0A1F4VYY1</accession>
<evidence type="ECO:0000313" key="2">
    <source>
        <dbReference type="Proteomes" id="UP000176614"/>
    </source>
</evidence>
<organism evidence="1 2">
    <name type="scientific">candidate division WWE3 bacterium RIFOXYA2_FULL_46_9</name>
    <dbReference type="NCBI Taxonomy" id="1802636"/>
    <lineage>
        <taxon>Bacteria</taxon>
        <taxon>Katanobacteria</taxon>
    </lineage>
</organism>
<comment type="caution">
    <text evidence="1">The sequence shown here is derived from an EMBL/GenBank/DDBJ whole genome shotgun (WGS) entry which is preliminary data.</text>
</comment>
<protein>
    <submittedName>
        <fullName evidence="1">Uncharacterized protein</fullName>
    </submittedName>
</protein>
<dbReference type="Gene3D" id="1.10.10.10">
    <property type="entry name" value="Winged helix-like DNA-binding domain superfamily/Winged helix DNA-binding domain"/>
    <property type="match status" value="1"/>
</dbReference>
<dbReference type="InterPro" id="IPR036388">
    <property type="entry name" value="WH-like_DNA-bd_sf"/>
</dbReference>
<dbReference type="EMBL" id="MEVT01000022">
    <property type="protein sequence ID" value="OGC62285.1"/>
    <property type="molecule type" value="Genomic_DNA"/>
</dbReference>
<reference evidence="1 2" key="1">
    <citation type="journal article" date="2016" name="Nat. Commun.">
        <title>Thousands of microbial genomes shed light on interconnected biogeochemical processes in an aquifer system.</title>
        <authorList>
            <person name="Anantharaman K."/>
            <person name="Brown C.T."/>
            <person name="Hug L.A."/>
            <person name="Sharon I."/>
            <person name="Castelle C.J."/>
            <person name="Probst A.J."/>
            <person name="Thomas B.C."/>
            <person name="Singh A."/>
            <person name="Wilkins M.J."/>
            <person name="Karaoz U."/>
            <person name="Brodie E.L."/>
            <person name="Williams K.H."/>
            <person name="Hubbard S.S."/>
            <person name="Banfield J.F."/>
        </authorList>
    </citation>
    <scope>NUCLEOTIDE SEQUENCE [LARGE SCALE GENOMIC DNA]</scope>
</reference>
<gene>
    <name evidence="1" type="ORF">A2264_03290</name>
</gene>